<evidence type="ECO:0000256" key="1">
    <source>
        <dbReference type="ARBA" id="ARBA00004651"/>
    </source>
</evidence>
<evidence type="ECO:0000256" key="2">
    <source>
        <dbReference type="ARBA" id="ARBA00005236"/>
    </source>
</evidence>
<dbReference type="InterPro" id="IPR051447">
    <property type="entry name" value="Lipoprotein-release_system"/>
</dbReference>
<dbReference type="InterPro" id="IPR003838">
    <property type="entry name" value="ABC3_permease_C"/>
</dbReference>
<feature type="domain" description="ABC3 transporter permease C-terminal" evidence="8">
    <location>
        <begin position="249"/>
        <end position="370"/>
    </location>
</feature>
<name>A0A6N9NFU7_9FLAO</name>
<evidence type="ECO:0000259" key="8">
    <source>
        <dbReference type="Pfam" id="PF02687"/>
    </source>
</evidence>
<dbReference type="InterPro" id="IPR025857">
    <property type="entry name" value="MacB_PCD"/>
</dbReference>
<evidence type="ECO:0000313" key="11">
    <source>
        <dbReference type="Proteomes" id="UP000470771"/>
    </source>
</evidence>
<feature type="transmembrane region" description="Helical" evidence="7">
    <location>
        <begin position="293"/>
        <end position="323"/>
    </location>
</feature>
<feature type="transmembrane region" description="Helical" evidence="7">
    <location>
        <begin position="245"/>
        <end position="272"/>
    </location>
</feature>
<keyword evidence="11" id="KW-1185">Reference proteome</keyword>
<dbReference type="PANTHER" id="PTHR30489">
    <property type="entry name" value="LIPOPROTEIN-RELEASING SYSTEM TRANSMEMBRANE PROTEIN LOLE"/>
    <property type="match status" value="1"/>
</dbReference>
<comment type="similarity">
    <text evidence="2">Belongs to the ABC-4 integral membrane protein family. LolC/E subfamily.</text>
</comment>
<keyword evidence="4 7" id="KW-0812">Transmembrane</keyword>
<gene>
    <name evidence="10" type="ORF">GQN54_01080</name>
</gene>
<comment type="subcellular location">
    <subcellularLocation>
        <location evidence="1">Cell membrane</location>
        <topology evidence="1">Multi-pass membrane protein</topology>
    </subcellularLocation>
</comment>
<keyword evidence="3" id="KW-1003">Cell membrane</keyword>
<protein>
    <submittedName>
        <fullName evidence="10">FtsX-like permease family protein</fullName>
    </submittedName>
</protein>
<evidence type="ECO:0000256" key="4">
    <source>
        <dbReference type="ARBA" id="ARBA00022692"/>
    </source>
</evidence>
<dbReference type="GO" id="GO:0044874">
    <property type="term" value="P:lipoprotein localization to outer membrane"/>
    <property type="evidence" value="ECO:0007669"/>
    <property type="project" value="TreeGrafter"/>
</dbReference>
<sequence>MLSIGVGSLALIVVLSVFNGLQSLVESMYESFEPDIKITASKGKTIDLSLFPLEEIEQMEGVIHYSKVIEEVVGVKNGEKQCIATIKGVEESFLDMSNLDSVLVDGSAVLKSNGINYAIVGYGIAVRLSMYLQSGENLSIYIPKRGNVSSLNLASAFTFKQITPSSIFYINPDIDDKYIVVPLEFIQSSLDYENKITSLELSIASKDQLAVIQERLQQKLGDEYKVENRYEMNALLYKTNQAEKWITFMILAFILLIAAFNILSSLTILIMDKKEDIKVLRSMGASKKLIQKIFFTEGILINLIGAGGGLLLGTIICLIQQHFGILKLSGGIVEYYPVELQGLDFILILFTVILIGGLSSYLPVKVLTKKLL</sequence>
<evidence type="ECO:0000256" key="3">
    <source>
        <dbReference type="ARBA" id="ARBA00022475"/>
    </source>
</evidence>
<evidence type="ECO:0000256" key="6">
    <source>
        <dbReference type="ARBA" id="ARBA00023136"/>
    </source>
</evidence>
<feature type="transmembrane region" description="Helical" evidence="7">
    <location>
        <begin position="343"/>
        <end position="364"/>
    </location>
</feature>
<evidence type="ECO:0000259" key="9">
    <source>
        <dbReference type="Pfam" id="PF12704"/>
    </source>
</evidence>
<dbReference type="Proteomes" id="UP000470771">
    <property type="component" value="Unassembled WGS sequence"/>
</dbReference>
<organism evidence="10 11">
    <name type="scientific">Acidiluteibacter ferrifornacis</name>
    <dbReference type="NCBI Taxonomy" id="2692424"/>
    <lineage>
        <taxon>Bacteria</taxon>
        <taxon>Pseudomonadati</taxon>
        <taxon>Bacteroidota</taxon>
        <taxon>Flavobacteriia</taxon>
        <taxon>Flavobacteriales</taxon>
        <taxon>Cryomorphaceae</taxon>
        <taxon>Acidiluteibacter</taxon>
    </lineage>
</organism>
<dbReference type="PANTHER" id="PTHR30489:SF0">
    <property type="entry name" value="LIPOPROTEIN-RELEASING SYSTEM TRANSMEMBRANE PROTEIN LOLE"/>
    <property type="match status" value="1"/>
</dbReference>
<reference evidence="10 11" key="1">
    <citation type="submission" date="2019-12" db="EMBL/GenBank/DDBJ databases">
        <authorList>
            <person name="Zhao J."/>
        </authorList>
    </citation>
    <scope>NUCLEOTIDE SEQUENCE [LARGE SCALE GENOMIC DNA]</scope>
    <source>
        <strain evidence="10 11">S-15</strain>
    </source>
</reference>
<comment type="caution">
    <text evidence="10">The sequence shown here is derived from an EMBL/GenBank/DDBJ whole genome shotgun (WGS) entry which is preliminary data.</text>
</comment>
<proteinExistence type="inferred from homology"/>
<keyword evidence="6 7" id="KW-0472">Membrane</keyword>
<dbReference type="AlphaFoldDB" id="A0A6N9NFU7"/>
<keyword evidence="5 7" id="KW-1133">Transmembrane helix</keyword>
<dbReference type="EMBL" id="WWNE01000003">
    <property type="protein sequence ID" value="NBG64689.1"/>
    <property type="molecule type" value="Genomic_DNA"/>
</dbReference>
<dbReference type="Pfam" id="PF02687">
    <property type="entry name" value="FtsX"/>
    <property type="match status" value="1"/>
</dbReference>
<dbReference type="Pfam" id="PF12704">
    <property type="entry name" value="MacB_PCD"/>
    <property type="match status" value="1"/>
</dbReference>
<feature type="domain" description="MacB-like periplasmic core" evidence="9">
    <location>
        <begin position="1"/>
        <end position="218"/>
    </location>
</feature>
<evidence type="ECO:0000313" key="10">
    <source>
        <dbReference type="EMBL" id="NBG64689.1"/>
    </source>
</evidence>
<evidence type="ECO:0000256" key="7">
    <source>
        <dbReference type="SAM" id="Phobius"/>
    </source>
</evidence>
<evidence type="ECO:0000256" key="5">
    <source>
        <dbReference type="ARBA" id="ARBA00022989"/>
    </source>
</evidence>
<dbReference type="GO" id="GO:0098797">
    <property type="term" value="C:plasma membrane protein complex"/>
    <property type="evidence" value="ECO:0007669"/>
    <property type="project" value="TreeGrafter"/>
</dbReference>
<accession>A0A6N9NFU7</accession>